<dbReference type="GO" id="GO:0005730">
    <property type="term" value="C:nucleolus"/>
    <property type="evidence" value="ECO:0007669"/>
    <property type="project" value="UniProtKB-SubCell"/>
</dbReference>
<accession>K5VVG7</accession>
<dbReference type="OrthoDB" id="285729at2759"/>
<dbReference type="AlphaFoldDB" id="K5VVG7"/>
<comment type="similarity">
    <text evidence="3">Belongs to the NOP16 family.</text>
</comment>
<organism evidence="7 8">
    <name type="scientific">Phanerochaete carnosa (strain HHB-10118-sp)</name>
    <name type="common">White-rot fungus</name>
    <name type="synonym">Peniophora carnosa</name>
    <dbReference type="NCBI Taxonomy" id="650164"/>
    <lineage>
        <taxon>Eukaryota</taxon>
        <taxon>Fungi</taxon>
        <taxon>Dikarya</taxon>
        <taxon>Basidiomycota</taxon>
        <taxon>Agaricomycotina</taxon>
        <taxon>Agaricomycetes</taxon>
        <taxon>Polyporales</taxon>
        <taxon>Phanerochaetaceae</taxon>
        <taxon>Phanerochaete</taxon>
    </lineage>
</organism>
<evidence type="ECO:0000256" key="6">
    <source>
        <dbReference type="SAM" id="MobiDB-lite"/>
    </source>
</evidence>
<dbReference type="Proteomes" id="UP000008370">
    <property type="component" value="Unassembled WGS sequence"/>
</dbReference>
<feature type="region of interest" description="Disordered" evidence="6">
    <location>
        <begin position="1"/>
        <end position="37"/>
    </location>
</feature>
<proteinExistence type="inferred from homology"/>
<evidence type="ECO:0000256" key="1">
    <source>
        <dbReference type="ARBA" id="ARBA00002889"/>
    </source>
</evidence>
<evidence type="ECO:0000256" key="5">
    <source>
        <dbReference type="ARBA" id="ARBA00023242"/>
    </source>
</evidence>
<dbReference type="PANTHER" id="PTHR13243:SF1">
    <property type="entry name" value="NUCLEOLAR PROTEIN 16"/>
    <property type="match status" value="1"/>
</dbReference>
<keyword evidence="8" id="KW-1185">Reference proteome</keyword>
<evidence type="ECO:0000256" key="3">
    <source>
        <dbReference type="ARBA" id="ARBA00008479"/>
    </source>
</evidence>
<dbReference type="STRING" id="650164.K5VVG7"/>
<comment type="subcellular location">
    <subcellularLocation>
        <location evidence="2">Nucleus</location>
        <location evidence="2">Nucleolus</location>
    </subcellularLocation>
</comment>
<evidence type="ECO:0000313" key="7">
    <source>
        <dbReference type="EMBL" id="EKM55528.1"/>
    </source>
</evidence>
<dbReference type="InterPro" id="IPR019002">
    <property type="entry name" value="Ribosome_biogenesis_Nop16"/>
</dbReference>
<dbReference type="InParanoid" id="K5VVG7"/>
<dbReference type="EMBL" id="JH930472">
    <property type="protein sequence ID" value="EKM55528.1"/>
    <property type="molecule type" value="Genomic_DNA"/>
</dbReference>
<feature type="region of interest" description="Disordered" evidence="6">
    <location>
        <begin position="65"/>
        <end position="84"/>
    </location>
</feature>
<dbReference type="HOGENOM" id="CLU_078857_1_0_1"/>
<name>K5VVG7_PHACS</name>
<evidence type="ECO:0000256" key="2">
    <source>
        <dbReference type="ARBA" id="ARBA00004604"/>
    </source>
</evidence>
<keyword evidence="5" id="KW-0539">Nucleus</keyword>
<dbReference type="Pfam" id="PF09420">
    <property type="entry name" value="Nop16"/>
    <property type="match status" value="1"/>
</dbReference>
<sequence>MANPRQRRKLKSGSHKPVRHSSHAKKNLKKQPPIRGPKVLQEAWDKHKTVRQNYEALGLVASLTPTASGGVEKPLGAASKNEPPVDVDCALEASSSKVAGPSSLPKGYGRIVRDADGNVVDVELPEEGEGGDERGGPAASAERLIEDIPDPSKQKGVADWVGVGSQASAERTHPFGILTVGRGRSRRTIGLEELGQTRGGPVVRHSSRGELGVLHRLVAQHGSDVEAMVRDRKLNVDQRSAGQLVRAIKKAGGVEELLKGS</sequence>
<reference evidence="7 8" key="1">
    <citation type="journal article" date="2012" name="BMC Genomics">
        <title>Comparative genomics of the white-rot fungi, Phanerochaete carnosa and P. chrysosporium, to elucidate the genetic basis of the distinct wood types they colonize.</title>
        <authorList>
            <person name="Suzuki H."/>
            <person name="MacDonald J."/>
            <person name="Syed K."/>
            <person name="Salamov A."/>
            <person name="Hori C."/>
            <person name="Aerts A."/>
            <person name="Henrissat B."/>
            <person name="Wiebenga A."/>
            <person name="vanKuyk P.A."/>
            <person name="Barry K."/>
            <person name="Lindquist E."/>
            <person name="LaButti K."/>
            <person name="Lapidus A."/>
            <person name="Lucas S."/>
            <person name="Coutinho P."/>
            <person name="Gong Y."/>
            <person name="Samejima M."/>
            <person name="Mahadevan R."/>
            <person name="Abou-Zaid M."/>
            <person name="de Vries R.P."/>
            <person name="Igarashi K."/>
            <person name="Yadav J.S."/>
            <person name="Grigoriev I.V."/>
            <person name="Master E.R."/>
        </authorList>
    </citation>
    <scope>NUCLEOTIDE SEQUENCE [LARGE SCALE GENOMIC DNA]</scope>
    <source>
        <strain evidence="7 8">HHB-10118-sp</strain>
    </source>
</reference>
<evidence type="ECO:0000313" key="8">
    <source>
        <dbReference type="Proteomes" id="UP000008370"/>
    </source>
</evidence>
<dbReference type="GO" id="GO:0042273">
    <property type="term" value="P:ribosomal large subunit biogenesis"/>
    <property type="evidence" value="ECO:0007669"/>
    <property type="project" value="TreeGrafter"/>
</dbReference>
<dbReference type="GeneID" id="18920870"/>
<feature type="compositionally biased region" description="Basic residues" evidence="6">
    <location>
        <begin position="1"/>
        <end position="29"/>
    </location>
</feature>
<dbReference type="RefSeq" id="XP_007395851.1">
    <property type="nucleotide sequence ID" value="XM_007395789.1"/>
</dbReference>
<gene>
    <name evidence="7" type="ORF">PHACADRAFT_94806</name>
</gene>
<protein>
    <recommendedName>
        <fullName evidence="4">Nucleolar protein 16</fullName>
    </recommendedName>
</protein>
<dbReference type="PANTHER" id="PTHR13243">
    <property type="entry name" value="HSPC111 PROTEIN-RELATED"/>
    <property type="match status" value="1"/>
</dbReference>
<dbReference type="KEGG" id="pco:PHACADRAFT_94806"/>
<comment type="function">
    <text evidence="1">Involved in the biogenesis of the 60S ribosomal subunit.</text>
</comment>
<evidence type="ECO:0000256" key="4">
    <source>
        <dbReference type="ARBA" id="ARBA00015522"/>
    </source>
</evidence>